<evidence type="ECO:0008006" key="4">
    <source>
        <dbReference type="Google" id="ProtNLM"/>
    </source>
</evidence>
<organism evidence="2 3">
    <name type="scientific">Candidatus Gallimonas gallistercoris</name>
    <dbReference type="NCBI Taxonomy" id="2838602"/>
    <lineage>
        <taxon>Bacteria</taxon>
        <taxon>Bacillati</taxon>
        <taxon>Bacillota</taxon>
        <taxon>Clostridia</taxon>
        <taxon>Candidatus Gallimonas</taxon>
    </lineage>
</organism>
<evidence type="ECO:0000313" key="3">
    <source>
        <dbReference type="Proteomes" id="UP000824221"/>
    </source>
</evidence>
<dbReference type="EMBL" id="DXAJ01000095">
    <property type="protein sequence ID" value="HJA02973.1"/>
    <property type="molecule type" value="Genomic_DNA"/>
</dbReference>
<dbReference type="Proteomes" id="UP000824221">
    <property type="component" value="Unassembled WGS sequence"/>
</dbReference>
<accession>A0A9D2KH82</accession>
<feature type="transmembrane region" description="Helical" evidence="1">
    <location>
        <begin position="184"/>
        <end position="203"/>
    </location>
</feature>
<dbReference type="Pfam" id="PF24838">
    <property type="entry name" value="8xMP"/>
    <property type="match status" value="1"/>
</dbReference>
<evidence type="ECO:0000313" key="2">
    <source>
        <dbReference type="EMBL" id="HJA02973.1"/>
    </source>
</evidence>
<proteinExistence type="predicted"/>
<dbReference type="InterPro" id="IPR056918">
    <property type="entry name" value="8xMP"/>
</dbReference>
<name>A0A9D2KH82_9FIRM</name>
<keyword evidence="1" id="KW-0472">Membrane</keyword>
<keyword evidence="1" id="KW-1133">Transmembrane helix</keyword>
<feature type="transmembrane region" description="Helical" evidence="1">
    <location>
        <begin position="290"/>
        <end position="310"/>
    </location>
</feature>
<gene>
    <name evidence="2" type="ORF">H9797_06345</name>
</gene>
<protein>
    <recommendedName>
        <fullName evidence="4">TIR domain-containing protein</fullName>
    </recommendedName>
</protein>
<comment type="caution">
    <text evidence="2">The sequence shown here is derived from an EMBL/GenBank/DDBJ whole genome shotgun (WGS) entry which is preliminary data.</text>
</comment>
<feature type="transmembrane region" description="Helical" evidence="1">
    <location>
        <begin position="215"/>
        <end position="237"/>
    </location>
</feature>
<sequence length="311" mass="35081">MTYFIIHSGADWQEQVEPLINEWSQRFDGARFIVLNGNRKDWIGDATAKIRQAEKIIYVVGKTSAQSENIEKEISIAIREHKTFYVYKLDASYAVNASLGHYLDNKTATPGEAEGEIIFGKGRRFVTIVDKTSIGGMIESDVKDAMKYLHAKHFSDRATLMEQYKIFVQSSEDLVKRKQSVNSFYVTLNSVLVGAIVSILCAVNDLPVLFGIIKVSFLISVFTAIIGFVICFSWLSLLNSYADLNSSKMKIISSLERDLAVNLYETEWEVITQKVGKRKYRSFSKKEKTVAILFGVLYALIMVFGLVLAFA</sequence>
<reference evidence="2" key="2">
    <citation type="submission" date="2021-04" db="EMBL/GenBank/DDBJ databases">
        <authorList>
            <person name="Gilroy R."/>
        </authorList>
    </citation>
    <scope>NUCLEOTIDE SEQUENCE</scope>
    <source>
        <strain evidence="2">CHK156-179</strain>
    </source>
</reference>
<evidence type="ECO:0000256" key="1">
    <source>
        <dbReference type="SAM" id="Phobius"/>
    </source>
</evidence>
<dbReference type="AlphaFoldDB" id="A0A9D2KH82"/>
<reference evidence="2" key="1">
    <citation type="journal article" date="2021" name="PeerJ">
        <title>Extensive microbial diversity within the chicken gut microbiome revealed by metagenomics and culture.</title>
        <authorList>
            <person name="Gilroy R."/>
            <person name="Ravi A."/>
            <person name="Getino M."/>
            <person name="Pursley I."/>
            <person name="Horton D.L."/>
            <person name="Alikhan N.F."/>
            <person name="Baker D."/>
            <person name="Gharbi K."/>
            <person name="Hall N."/>
            <person name="Watson M."/>
            <person name="Adriaenssens E.M."/>
            <person name="Foster-Nyarko E."/>
            <person name="Jarju S."/>
            <person name="Secka A."/>
            <person name="Antonio M."/>
            <person name="Oren A."/>
            <person name="Chaudhuri R.R."/>
            <person name="La Ragione R."/>
            <person name="Hildebrand F."/>
            <person name="Pallen M.J."/>
        </authorList>
    </citation>
    <scope>NUCLEOTIDE SEQUENCE</scope>
    <source>
        <strain evidence="2">CHK156-179</strain>
    </source>
</reference>
<keyword evidence="1" id="KW-0812">Transmembrane</keyword>